<evidence type="ECO:0000256" key="2">
    <source>
        <dbReference type="ARBA" id="ARBA00022723"/>
    </source>
</evidence>
<dbReference type="Pfam" id="PF12845">
    <property type="entry name" value="TBD"/>
    <property type="match status" value="1"/>
</dbReference>
<dbReference type="AlphaFoldDB" id="A0AAD5F8W5"/>
<dbReference type="InterPro" id="IPR051891">
    <property type="entry name" value="TBK1-IKBKE_adapters"/>
</dbReference>
<feature type="coiled-coil region" evidence="7">
    <location>
        <begin position="37"/>
        <end position="165"/>
    </location>
</feature>
<evidence type="ECO:0000313" key="10">
    <source>
        <dbReference type="EMBL" id="KAI5607258.1"/>
    </source>
</evidence>
<keyword evidence="10" id="KW-0418">Kinase</keyword>
<evidence type="ECO:0000259" key="9">
    <source>
        <dbReference type="PROSITE" id="PS51905"/>
    </source>
</evidence>
<gene>
    <name evidence="10" type="ORF">C0J50_7010</name>
</gene>
<evidence type="ECO:0000256" key="1">
    <source>
        <dbReference type="ARBA" id="ARBA00022553"/>
    </source>
</evidence>
<evidence type="ECO:0000313" key="11">
    <source>
        <dbReference type="Proteomes" id="UP001205998"/>
    </source>
</evidence>
<keyword evidence="2" id="KW-0479">Metal-binding</keyword>
<dbReference type="PROSITE" id="PS51905">
    <property type="entry name" value="ZF_UBZ1"/>
    <property type="match status" value="1"/>
</dbReference>
<feature type="compositionally biased region" description="Basic residues" evidence="8">
    <location>
        <begin position="473"/>
        <end position="483"/>
    </location>
</feature>
<feature type="region of interest" description="Disordered" evidence="8">
    <location>
        <begin position="470"/>
        <end position="524"/>
    </location>
</feature>
<feature type="compositionally biased region" description="Low complexity" evidence="8">
    <location>
        <begin position="348"/>
        <end position="357"/>
    </location>
</feature>
<keyword evidence="4" id="KW-0862">Zinc</keyword>
<dbReference type="Proteomes" id="UP001205998">
    <property type="component" value="Unassembled WGS sequence"/>
</dbReference>
<name>A0AAD5F8W5_SILAS</name>
<dbReference type="InterPro" id="IPR041641">
    <property type="entry name" value="CALCOCO1/2_Zn_UBZ1"/>
</dbReference>
<dbReference type="PANTHER" id="PTHR14432">
    <property type="entry name" value="PROSAPIP2 PROTEIN/5-AZACYTIDINE INDUCED GENE 2"/>
    <property type="match status" value="1"/>
</dbReference>
<reference evidence="10" key="1">
    <citation type="submission" date="2018-07" db="EMBL/GenBank/DDBJ databases">
        <title>Comparative genomics of catfishes provides insights into carnivory and benthic adaptation.</title>
        <authorList>
            <person name="Zhang Y."/>
            <person name="Wang D."/>
            <person name="Peng Z."/>
            <person name="Zheng S."/>
            <person name="Shao F."/>
            <person name="Tao W."/>
        </authorList>
    </citation>
    <scope>NUCLEOTIDE SEQUENCE</scope>
    <source>
        <strain evidence="10">Chongqing</strain>
    </source>
</reference>
<organism evidence="10 11">
    <name type="scientific">Silurus asotus</name>
    <name type="common">Amur catfish</name>
    <name type="synonym">Parasilurus asotus</name>
    <dbReference type="NCBI Taxonomy" id="30991"/>
    <lineage>
        <taxon>Eukaryota</taxon>
        <taxon>Metazoa</taxon>
        <taxon>Chordata</taxon>
        <taxon>Craniata</taxon>
        <taxon>Vertebrata</taxon>
        <taxon>Euteleostomi</taxon>
        <taxon>Actinopterygii</taxon>
        <taxon>Neopterygii</taxon>
        <taxon>Teleostei</taxon>
        <taxon>Ostariophysi</taxon>
        <taxon>Siluriformes</taxon>
        <taxon>Siluridae</taxon>
        <taxon>Silurus</taxon>
    </lineage>
</organism>
<keyword evidence="3 6" id="KW-0863">Zinc-finger</keyword>
<feature type="region of interest" description="Disordered" evidence="8">
    <location>
        <begin position="316"/>
        <end position="361"/>
    </location>
</feature>
<sequence>MESLLREQFGLKGGSESLREEVCGMIRWPPSSLCVDINQFAAAYHEIRLRLAGLERENSSIRKKLKNYEMKFPMISLCEDERSMCCTCESQKVELIQTENSNLQQRINNLLEELQKSKAHEQRLEEVIKAYEKIHLEKSTVQKELDNMTTLAEQHVERIRKLEMALGQRESLLQKKKTRESSHQRNKETRYLHLYTSLDTPCALECPGPSLQSSRSLDTLTDLKLQCLEAELEGLWHEARGACQREEELKAELQHLQEEIRQEKERQELDVECEHCSVEWIKKAGDEQVNLALAYTELLEELSRIRRLIAEQNRILRQKRSSTGPNSPEHSHKHTHAHTHTAHKQHTNTHNTNLQTTHTHKHTTHTHIYRHITQHTHIHTCTHTHTYTHNRHMHTYIHIHTTHTVYTHTQHTNTCTIHTYTVLRHGPASTSSDPTHPHTRSMRLHFQGRRSYSDMADPSVSPHVVHNPISTLPKRRTASHAHLKPISTGPRPSSAHGALELNFQPDSSPAPLATPHQSSEDEDDEWAGLRIMTPPHSHFRSEHAQSWPSIKLWMKEEESDTRSCPLCQLSFPTGFPDDALITHIDTHLENSKI</sequence>
<evidence type="ECO:0000256" key="8">
    <source>
        <dbReference type="SAM" id="MobiDB-lite"/>
    </source>
</evidence>
<dbReference type="GO" id="GO:0008270">
    <property type="term" value="F:zinc ion binding"/>
    <property type="evidence" value="ECO:0007669"/>
    <property type="project" value="UniProtKB-KW"/>
</dbReference>
<dbReference type="GO" id="GO:0005737">
    <property type="term" value="C:cytoplasm"/>
    <property type="evidence" value="ECO:0007669"/>
    <property type="project" value="TreeGrafter"/>
</dbReference>
<protein>
    <submittedName>
        <fullName evidence="10">TANK-binding kinase 1-binding protein 1</fullName>
    </submittedName>
</protein>
<evidence type="ECO:0000256" key="6">
    <source>
        <dbReference type="PROSITE-ProRule" id="PRU01253"/>
    </source>
</evidence>
<evidence type="ECO:0000256" key="4">
    <source>
        <dbReference type="ARBA" id="ARBA00022833"/>
    </source>
</evidence>
<keyword evidence="10" id="KW-0808">Transferase</keyword>
<accession>A0AAD5F8W5</accession>
<feature type="coiled-coil region" evidence="7">
    <location>
        <begin position="239"/>
        <end position="270"/>
    </location>
</feature>
<keyword evidence="11" id="KW-1185">Reference proteome</keyword>
<proteinExistence type="predicted"/>
<keyword evidence="5 7" id="KW-0175">Coiled coil</keyword>
<comment type="caution">
    <text evidence="10">The sequence shown here is derived from an EMBL/GenBank/DDBJ whole genome shotgun (WGS) entry which is preliminary data.</text>
</comment>
<evidence type="ECO:0000256" key="7">
    <source>
        <dbReference type="SAM" id="Coils"/>
    </source>
</evidence>
<evidence type="ECO:0000256" key="5">
    <source>
        <dbReference type="ARBA" id="ARBA00023054"/>
    </source>
</evidence>
<feature type="domain" description="UBZ1-type" evidence="9">
    <location>
        <begin position="561"/>
        <end position="587"/>
    </location>
</feature>
<dbReference type="EMBL" id="MU592027">
    <property type="protein sequence ID" value="KAI5607258.1"/>
    <property type="molecule type" value="Genomic_DNA"/>
</dbReference>
<evidence type="ECO:0000256" key="3">
    <source>
        <dbReference type="ARBA" id="ARBA00022771"/>
    </source>
</evidence>
<feature type="compositionally biased region" description="Basic residues" evidence="8">
    <location>
        <begin position="331"/>
        <end position="347"/>
    </location>
</feature>
<dbReference type="PANTHER" id="PTHR14432:SF2">
    <property type="entry name" value="TANK-BINDING KINASE 1-BINDING PROTEIN 1"/>
    <property type="match status" value="1"/>
</dbReference>
<keyword evidence="1" id="KW-0597">Phosphoprotein</keyword>
<dbReference type="GO" id="GO:0016301">
    <property type="term" value="F:kinase activity"/>
    <property type="evidence" value="ECO:0007669"/>
    <property type="project" value="UniProtKB-KW"/>
</dbReference>
<dbReference type="InterPro" id="IPR024581">
    <property type="entry name" value="TBD"/>
</dbReference>
<feature type="non-terminal residue" evidence="10">
    <location>
        <position position="593"/>
    </location>
</feature>